<evidence type="ECO:0000256" key="7">
    <source>
        <dbReference type="ARBA" id="ARBA00023027"/>
    </source>
</evidence>
<evidence type="ECO:0000256" key="11">
    <source>
        <dbReference type="RuleBase" id="RU361277"/>
    </source>
</evidence>
<evidence type="ECO:0000256" key="1">
    <source>
        <dbReference type="ARBA" id="ARBA00001947"/>
    </source>
</evidence>
<dbReference type="InterPro" id="IPR013154">
    <property type="entry name" value="ADH-like_N"/>
</dbReference>
<keyword evidence="7" id="KW-0520">NAD</keyword>
<name>A0A5C5FM54_9BASI</name>
<dbReference type="InterPro" id="IPR013149">
    <property type="entry name" value="ADH-like_C"/>
</dbReference>
<evidence type="ECO:0000256" key="4">
    <source>
        <dbReference type="ARBA" id="ARBA00022723"/>
    </source>
</evidence>
<keyword evidence="5 11" id="KW-0862">Zinc</keyword>
<dbReference type="GO" id="GO:0008270">
    <property type="term" value="F:zinc ion binding"/>
    <property type="evidence" value="ECO:0007669"/>
    <property type="project" value="InterPro"/>
</dbReference>
<dbReference type="InterPro" id="IPR045306">
    <property type="entry name" value="SDH-like"/>
</dbReference>
<dbReference type="Gene3D" id="3.40.50.720">
    <property type="entry name" value="NAD(P)-binding Rossmann-like Domain"/>
    <property type="match status" value="1"/>
</dbReference>
<dbReference type="FunFam" id="3.40.50.720:FF:000068">
    <property type="entry name" value="Sorbitol dehydrogenase"/>
    <property type="match status" value="1"/>
</dbReference>
<accession>A0A5C5FM54</accession>
<dbReference type="OrthoDB" id="2148442at2759"/>
<dbReference type="GO" id="GO:0050019">
    <property type="term" value="F:L-arabinitol 4-dehydrogenase activity"/>
    <property type="evidence" value="ECO:0007669"/>
    <property type="project" value="UniProtKB-EC"/>
</dbReference>
<evidence type="ECO:0000259" key="12">
    <source>
        <dbReference type="SMART" id="SM00829"/>
    </source>
</evidence>
<dbReference type="EC" id="1.1.1.12" evidence="8"/>
<evidence type="ECO:0000313" key="13">
    <source>
        <dbReference type="EMBL" id="TNY17918.1"/>
    </source>
</evidence>
<evidence type="ECO:0000256" key="8">
    <source>
        <dbReference type="ARBA" id="ARBA00038954"/>
    </source>
</evidence>
<keyword evidence="14" id="KW-1185">Reference proteome</keyword>
<evidence type="ECO:0000256" key="6">
    <source>
        <dbReference type="ARBA" id="ARBA00023002"/>
    </source>
</evidence>
<protein>
    <recommendedName>
        <fullName evidence="9">L-arabinitol 4-dehydrogenase</fullName>
        <ecNumber evidence="8">1.1.1.12</ecNumber>
    </recommendedName>
</protein>
<dbReference type="Pfam" id="PF00107">
    <property type="entry name" value="ADH_zinc_N"/>
    <property type="match status" value="1"/>
</dbReference>
<comment type="similarity">
    <text evidence="2 11">Belongs to the zinc-containing alcohol dehydrogenase family.</text>
</comment>
<evidence type="ECO:0000256" key="2">
    <source>
        <dbReference type="ARBA" id="ARBA00008072"/>
    </source>
</evidence>
<proteinExistence type="inferred from homology"/>
<evidence type="ECO:0000256" key="5">
    <source>
        <dbReference type="ARBA" id="ARBA00022833"/>
    </source>
</evidence>
<keyword evidence="6" id="KW-0560">Oxidoreductase</keyword>
<dbReference type="AlphaFoldDB" id="A0A5C5FM54"/>
<feature type="domain" description="Enoyl reductase (ER)" evidence="12">
    <location>
        <begin position="44"/>
        <end position="371"/>
    </location>
</feature>
<comment type="cofactor">
    <cofactor evidence="1 11">
        <name>Zn(2+)</name>
        <dbReference type="ChEBI" id="CHEBI:29105"/>
    </cofactor>
</comment>
<comment type="caution">
    <text evidence="13">The sequence shown here is derived from an EMBL/GenBank/DDBJ whole genome shotgun (WGS) entry which is preliminary data.</text>
</comment>
<sequence length="384" mass="41013">MAHNYPEAYHPDVVLKSPEFKVLDPGVVPLRDPSKNLAAAYAPGANLYLIEKPVPQAREGEVVVHVKATGICGSDCHFWKHGRIGDSMVVRDVCGAGHESSGEIHEVGPGVTGLKKGDRVAIEAGVPCGQCEFCRVGRYNACPDVVFFSTPPYHGTLTRYHLHPAAWVHPIPETISFEEGALLEPLCVALAGIERADLRLGDPLLICGAGPIGLVSLLAAHAAGATPIVITDIAQSRLDFAKKLVPGVKTVLVERGVEPKDVAAKVKAAAGLPTGLKLALECTGVESSVQTACYAGRFGSTVFIIGAGKDFQTLPLMHLSTNEIDVKLQYRYANQYPKAIRLVEAGLIDLKPLVTHRFTLENAVDAFETAVDVTRGAIKCQIHD</sequence>
<keyword evidence="4 11" id="KW-0479">Metal-binding</keyword>
<comment type="catalytic activity">
    <reaction evidence="10">
        <text>L-arabinitol + NAD(+) = L-xylulose + NADH + H(+)</text>
        <dbReference type="Rhea" id="RHEA:16381"/>
        <dbReference type="ChEBI" id="CHEBI:15378"/>
        <dbReference type="ChEBI" id="CHEBI:17399"/>
        <dbReference type="ChEBI" id="CHEBI:18403"/>
        <dbReference type="ChEBI" id="CHEBI:57540"/>
        <dbReference type="ChEBI" id="CHEBI:57945"/>
        <dbReference type="EC" id="1.1.1.12"/>
    </reaction>
</comment>
<dbReference type="InterPro" id="IPR011032">
    <property type="entry name" value="GroES-like_sf"/>
</dbReference>
<dbReference type="PANTHER" id="PTHR43161:SF12">
    <property type="entry name" value="L-ARABINITOL 4-DEHYDROGENASE"/>
    <property type="match status" value="1"/>
</dbReference>
<dbReference type="InterPro" id="IPR002328">
    <property type="entry name" value="ADH_Zn_CS"/>
</dbReference>
<dbReference type="InterPro" id="IPR036291">
    <property type="entry name" value="NAD(P)-bd_dom_sf"/>
</dbReference>
<dbReference type="Gene3D" id="3.90.180.10">
    <property type="entry name" value="Medium-chain alcohol dehydrogenases, catalytic domain"/>
    <property type="match status" value="1"/>
</dbReference>
<dbReference type="CDD" id="cd05285">
    <property type="entry name" value="sorbitol_DH"/>
    <property type="match status" value="1"/>
</dbReference>
<evidence type="ECO:0000313" key="14">
    <source>
        <dbReference type="Proteomes" id="UP000311382"/>
    </source>
</evidence>
<dbReference type="InterPro" id="IPR020843">
    <property type="entry name" value="ER"/>
</dbReference>
<organism evidence="13 14">
    <name type="scientific">Rhodotorula diobovata</name>
    <dbReference type="NCBI Taxonomy" id="5288"/>
    <lineage>
        <taxon>Eukaryota</taxon>
        <taxon>Fungi</taxon>
        <taxon>Dikarya</taxon>
        <taxon>Basidiomycota</taxon>
        <taxon>Pucciniomycotina</taxon>
        <taxon>Microbotryomycetes</taxon>
        <taxon>Sporidiobolales</taxon>
        <taxon>Sporidiobolaceae</taxon>
        <taxon>Rhodotorula</taxon>
    </lineage>
</organism>
<dbReference type="Proteomes" id="UP000311382">
    <property type="component" value="Unassembled WGS sequence"/>
</dbReference>
<dbReference type="SUPFAM" id="SSF50129">
    <property type="entry name" value="GroES-like"/>
    <property type="match status" value="1"/>
</dbReference>
<evidence type="ECO:0000256" key="9">
    <source>
        <dbReference type="ARBA" id="ARBA00039783"/>
    </source>
</evidence>
<gene>
    <name evidence="13" type="ORF">DMC30DRAFT_83993</name>
</gene>
<reference evidence="13 14" key="1">
    <citation type="submission" date="2019-03" db="EMBL/GenBank/DDBJ databases">
        <title>Rhodosporidium diobovatum UCD-FST 08-225 genome sequencing, assembly, and annotation.</title>
        <authorList>
            <person name="Fakankun I.U."/>
            <person name="Fristensky B."/>
            <person name="Levin D.B."/>
        </authorList>
    </citation>
    <scope>NUCLEOTIDE SEQUENCE [LARGE SCALE GENOMIC DNA]</scope>
    <source>
        <strain evidence="13 14">UCD-FST 08-225</strain>
    </source>
</reference>
<dbReference type="PROSITE" id="PS00059">
    <property type="entry name" value="ADH_ZINC"/>
    <property type="match status" value="1"/>
</dbReference>
<evidence type="ECO:0000256" key="3">
    <source>
        <dbReference type="ARBA" id="ARBA00011881"/>
    </source>
</evidence>
<dbReference type="SMART" id="SM00829">
    <property type="entry name" value="PKS_ER"/>
    <property type="match status" value="1"/>
</dbReference>
<dbReference type="Pfam" id="PF08240">
    <property type="entry name" value="ADH_N"/>
    <property type="match status" value="1"/>
</dbReference>
<evidence type="ECO:0000256" key="10">
    <source>
        <dbReference type="ARBA" id="ARBA00049317"/>
    </source>
</evidence>
<dbReference type="STRING" id="5288.A0A5C5FM54"/>
<dbReference type="PANTHER" id="PTHR43161">
    <property type="entry name" value="SORBITOL DEHYDROGENASE"/>
    <property type="match status" value="1"/>
</dbReference>
<dbReference type="GO" id="GO:0003939">
    <property type="term" value="F:L-iditol 2-dehydrogenase (NAD+) activity"/>
    <property type="evidence" value="ECO:0007669"/>
    <property type="project" value="TreeGrafter"/>
</dbReference>
<comment type="subunit">
    <text evidence="3">Homotetramer.</text>
</comment>
<dbReference type="GO" id="GO:0006062">
    <property type="term" value="P:sorbitol catabolic process"/>
    <property type="evidence" value="ECO:0007669"/>
    <property type="project" value="TreeGrafter"/>
</dbReference>
<dbReference type="EMBL" id="SOZI01000167">
    <property type="protein sequence ID" value="TNY17918.1"/>
    <property type="molecule type" value="Genomic_DNA"/>
</dbReference>
<dbReference type="SUPFAM" id="SSF51735">
    <property type="entry name" value="NAD(P)-binding Rossmann-fold domains"/>
    <property type="match status" value="1"/>
</dbReference>